<reference evidence="3" key="1">
    <citation type="submission" date="2016-02" db="EMBL/GenBank/DDBJ databases">
        <authorList>
            <person name="Holder M.E."/>
            <person name="Ajami N.J."/>
            <person name="Petrosino J.F."/>
        </authorList>
    </citation>
    <scope>NUCLEOTIDE SEQUENCE [LARGE SCALE GENOMIC DNA]</scope>
    <source>
        <strain evidence="3">DSM 12838</strain>
    </source>
</reference>
<keyword evidence="3" id="KW-1185">Reference proteome</keyword>
<sequence>MCIEGLGVVSTAGNGLGALAGAGRAALGGRGAPRAVLADTEALSGHLPPRALRRTDHFTRMTLLAAYMALEDAGEKTAGPETGIVLATGYGPSRLTFDFLDSLLDFGPDMASPQAFAHSVHNIPAATVAVMMGVTGPCTTICQPDTAVAAAFLTARTWMAEGRVERVLLGAVDERMDLLEDNVRRLAGEIPAGTSGGQRTLPLGDGAVFFCLHREMKKRGRAFVRVPAFSTGDAGEPVFFSGRASAERRAAFPSFDLSPAYGNTPVAMAFDAALAVLAVNGGLAPALKAESVHCISRSRFGNTGGITVSREAS</sequence>
<evidence type="ECO:0000313" key="2">
    <source>
        <dbReference type="EMBL" id="AMD92894.1"/>
    </source>
</evidence>
<name>A0A0X8JQ34_9BACT</name>
<dbReference type="InterPro" id="IPR014030">
    <property type="entry name" value="Ketoacyl_synth_N"/>
</dbReference>
<dbReference type="SUPFAM" id="SSF53901">
    <property type="entry name" value="Thiolase-like"/>
    <property type="match status" value="1"/>
</dbReference>
<proteinExistence type="predicted"/>
<evidence type="ECO:0000259" key="1">
    <source>
        <dbReference type="Pfam" id="PF13723"/>
    </source>
</evidence>
<gene>
    <name evidence="2" type="ORF">AXF15_07120</name>
</gene>
<dbReference type="Pfam" id="PF13723">
    <property type="entry name" value="Ketoacyl-synt_2"/>
    <property type="match status" value="1"/>
</dbReference>
<dbReference type="KEGG" id="doa:AXF15_07120"/>
<dbReference type="GO" id="GO:0016746">
    <property type="term" value="F:acyltransferase activity"/>
    <property type="evidence" value="ECO:0007669"/>
    <property type="project" value="InterPro"/>
</dbReference>
<feature type="domain" description="Beta-ketoacyl synthase-like N-terminal" evidence="1">
    <location>
        <begin position="44"/>
        <end position="177"/>
    </location>
</feature>
<evidence type="ECO:0000313" key="3">
    <source>
        <dbReference type="Proteomes" id="UP000063964"/>
    </source>
</evidence>
<accession>A0A0X8JQ34</accession>
<dbReference type="AlphaFoldDB" id="A0A0X8JQ34"/>
<dbReference type="EMBL" id="CP014230">
    <property type="protein sequence ID" value="AMD92894.1"/>
    <property type="molecule type" value="Genomic_DNA"/>
</dbReference>
<protein>
    <recommendedName>
        <fullName evidence="1">Beta-ketoacyl synthase-like N-terminal domain-containing protein</fullName>
    </recommendedName>
</protein>
<dbReference type="Proteomes" id="UP000063964">
    <property type="component" value="Chromosome"/>
</dbReference>
<dbReference type="Gene3D" id="3.40.47.10">
    <property type="match status" value="1"/>
</dbReference>
<organism evidence="2 3">
    <name type="scientific">Desulfomicrobium orale DSM 12838</name>
    <dbReference type="NCBI Taxonomy" id="888061"/>
    <lineage>
        <taxon>Bacteria</taxon>
        <taxon>Pseudomonadati</taxon>
        <taxon>Thermodesulfobacteriota</taxon>
        <taxon>Desulfovibrionia</taxon>
        <taxon>Desulfovibrionales</taxon>
        <taxon>Desulfomicrobiaceae</taxon>
        <taxon>Desulfomicrobium</taxon>
    </lineage>
</organism>
<dbReference type="STRING" id="888061.AXF15_07120"/>
<dbReference type="InterPro" id="IPR016039">
    <property type="entry name" value="Thiolase-like"/>
</dbReference>